<protein>
    <submittedName>
        <fullName evidence="1">Uncharacterized protein</fullName>
    </submittedName>
</protein>
<name>G8T9J1_NIAKG</name>
<dbReference type="EMBL" id="CP003178">
    <property type="protein sequence ID" value="AEV99181.1"/>
    <property type="molecule type" value="Genomic_DNA"/>
</dbReference>
<reference evidence="1 2" key="1">
    <citation type="submission" date="2011-12" db="EMBL/GenBank/DDBJ databases">
        <title>The complete genome of Niastella koreensis GR20-10.</title>
        <authorList>
            <consortium name="US DOE Joint Genome Institute (JGI-PGF)"/>
            <person name="Lucas S."/>
            <person name="Han J."/>
            <person name="Lapidus A."/>
            <person name="Bruce D."/>
            <person name="Goodwin L."/>
            <person name="Pitluck S."/>
            <person name="Peters L."/>
            <person name="Kyrpides N."/>
            <person name="Mavromatis K."/>
            <person name="Ivanova N."/>
            <person name="Mikhailova N."/>
            <person name="Davenport K."/>
            <person name="Saunders E."/>
            <person name="Detter J.C."/>
            <person name="Tapia R."/>
            <person name="Han C."/>
            <person name="Land M."/>
            <person name="Hauser L."/>
            <person name="Markowitz V."/>
            <person name="Cheng J.-F."/>
            <person name="Hugenholtz P."/>
            <person name="Woyke T."/>
            <person name="Wu D."/>
            <person name="Tindall B."/>
            <person name="Pomrenke H."/>
            <person name="Brambilla E."/>
            <person name="Klenk H.-P."/>
            <person name="Eisen J.A."/>
        </authorList>
    </citation>
    <scope>NUCLEOTIDE SEQUENCE [LARGE SCALE GENOMIC DNA]</scope>
    <source>
        <strain evidence="2">DSM 17620 / KACC 11465 / NBRC 106392 / GR20-10</strain>
    </source>
</reference>
<evidence type="ECO:0000313" key="2">
    <source>
        <dbReference type="Proteomes" id="UP000005438"/>
    </source>
</evidence>
<accession>G8T9J1</accession>
<dbReference type="KEGG" id="nko:Niako_2847"/>
<gene>
    <name evidence="1" type="ordered locus">Niako_2847</name>
</gene>
<organism evidence="1 2">
    <name type="scientific">Niastella koreensis (strain DSM 17620 / KACC 11465 / NBRC 106392 / GR20-10)</name>
    <dbReference type="NCBI Taxonomy" id="700598"/>
    <lineage>
        <taxon>Bacteria</taxon>
        <taxon>Pseudomonadati</taxon>
        <taxon>Bacteroidota</taxon>
        <taxon>Chitinophagia</taxon>
        <taxon>Chitinophagales</taxon>
        <taxon>Chitinophagaceae</taxon>
        <taxon>Niastella</taxon>
    </lineage>
</organism>
<evidence type="ECO:0000313" key="1">
    <source>
        <dbReference type="EMBL" id="AEV99181.1"/>
    </source>
</evidence>
<dbReference type="HOGENOM" id="CLU_849472_0_0_10"/>
<dbReference type="STRING" id="700598.Niako_2847"/>
<dbReference type="Proteomes" id="UP000005438">
    <property type="component" value="Chromosome"/>
</dbReference>
<dbReference type="AlphaFoldDB" id="G8T9J1"/>
<dbReference type="PATRIC" id="fig|700598.3.peg.2923"/>
<proteinExistence type="predicted"/>
<sequence>MLMRRIVLFMVMIGLAVYAMGQDPHVKSIEEMKIWYNPALKTDTVPEAHVTLHKVNYPGVMSTTSRSITLELVFERNIETVNAVPFFTLSAGINVDNASSSLMKASSAMLALAYALPLDYNNTFLALGFQGNYSFNQVGVTGSYYSFPADFDQFGAFNWAVKRDPTESGYNMGYFSFNAGAAVFHTVEEQQWYVGFSTRYINHPYTEWDHISALPTTFGVQAGYTAALSERTQLSGYGTVSFVSGSSSSIPEQYIGIRGIRKIYVNDSAFFHLSAGVGMNFHQALQPNVQLQWGRHLFGGYLDLNLPNSTSAYYKRRSFSLLYRYEI</sequence>